<dbReference type="OMA" id="CDWSVDE"/>
<sequence length="325" mass="36353">MMHRLFAASRPAFRAATLTRVPRRSLAAVTSDLQTPSSRLTPPPITVRRNLKFTNPLLSYRQNYPPLDNADYIRFNPTADPSFANPNQVAQFLSSVQAHFDTLPSDPHAPATTARFRQYSRAFVLPFEDKPRVYWAPGHAQEGRDITYYNQGVFNPEHESERRAMPSIPDSMRSELLEKLILTDVALCDWSVDELRHPIIVGVHFIKTAPTQEHPVSKTTPNSLHQDGHKFSFVHLVQRRNAIGGENVIAGKGGRYAGLQPSEVPSEDVLARFYLESPLDSWAAYDAKCSHYAGPVMQEVVGPEPSERSVIICDIEPMVAAVCPI</sequence>
<dbReference type="Pfam" id="PF10014">
    <property type="entry name" value="2OG-Fe_Oxy_2"/>
    <property type="match status" value="1"/>
</dbReference>
<name>A0A4Q9P7I1_9APHY</name>
<reference evidence="1 2" key="1">
    <citation type="submission" date="2019-01" db="EMBL/GenBank/DDBJ databases">
        <title>Draft genome sequences of three monokaryotic isolates of the white-rot basidiomycete fungus Dichomitus squalens.</title>
        <authorList>
            <consortium name="DOE Joint Genome Institute"/>
            <person name="Lopez S.C."/>
            <person name="Andreopoulos B."/>
            <person name="Pangilinan J."/>
            <person name="Lipzen A."/>
            <person name="Riley R."/>
            <person name="Ahrendt S."/>
            <person name="Ng V."/>
            <person name="Barry K."/>
            <person name="Daum C."/>
            <person name="Grigoriev I.V."/>
            <person name="Hilden K.S."/>
            <person name="Makela M.R."/>
            <person name="de Vries R.P."/>
        </authorList>
    </citation>
    <scope>NUCLEOTIDE SEQUENCE [LARGE SCALE GENOMIC DNA]</scope>
    <source>
        <strain evidence="1 2">CBS 464.89</strain>
    </source>
</reference>
<evidence type="ECO:0000313" key="1">
    <source>
        <dbReference type="EMBL" id="TBU59373.1"/>
    </source>
</evidence>
<accession>A0A4Q9P7I1</accession>
<gene>
    <name evidence="1" type="ORF">BD310DRAFT_412623</name>
</gene>
<keyword evidence="2" id="KW-1185">Reference proteome</keyword>
<dbReference type="AlphaFoldDB" id="A0A4Q9P7I1"/>
<dbReference type="GO" id="GO:0051213">
    <property type="term" value="F:dioxygenase activity"/>
    <property type="evidence" value="ECO:0007669"/>
    <property type="project" value="UniProtKB-KW"/>
</dbReference>
<keyword evidence="1" id="KW-0560">Oxidoreductase</keyword>
<dbReference type="Proteomes" id="UP000292082">
    <property type="component" value="Unassembled WGS sequence"/>
</dbReference>
<dbReference type="EMBL" id="ML145114">
    <property type="protein sequence ID" value="TBU59373.1"/>
    <property type="molecule type" value="Genomic_DNA"/>
</dbReference>
<dbReference type="Gene3D" id="2.60.120.620">
    <property type="entry name" value="q2cbj1_9rhob like domain"/>
    <property type="match status" value="1"/>
</dbReference>
<proteinExistence type="predicted"/>
<evidence type="ECO:0000313" key="2">
    <source>
        <dbReference type="Proteomes" id="UP000292082"/>
    </source>
</evidence>
<organism evidence="1 2">
    <name type="scientific">Dichomitus squalens</name>
    <dbReference type="NCBI Taxonomy" id="114155"/>
    <lineage>
        <taxon>Eukaryota</taxon>
        <taxon>Fungi</taxon>
        <taxon>Dikarya</taxon>
        <taxon>Basidiomycota</taxon>
        <taxon>Agaricomycotina</taxon>
        <taxon>Agaricomycetes</taxon>
        <taxon>Polyporales</taxon>
        <taxon>Polyporaceae</taxon>
        <taxon>Dichomitus</taxon>
    </lineage>
</organism>
<protein>
    <submittedName>
        <fullName evidence="1">2OG-Fe dioxygenase-domain-containing protein</fullName>
    </submittedName>
</protein>
<dbReference type="InterPro" id="IPR018724">
    <property type="entry name" value="2OG-Fe_dioxygenase"/>
</dbReference>
<keyword evidence="1" id="KW-0223">Dioxygenase</keyword>